<comment type="caution">
    <text evidence="1">The sequence shown here is derived from an EMBL/GenBank/DDBJ whole genome shotgun (WGS) entry which is preliminary data.</text>
</comment>
<accession>A0A2T2YIX1</accession>
<sequence>MANSAQYTGIDESVYSNLKQKLSGFGIDLEGNSGKVSKQGVSAQYAFDPATQTLNINNVNVSFPASMMFSPDKIIGMISEAVQGAGGSKVA</sequence>
<reference evidence="1 2" key="1">
    <citation type="submission" date="2018-03" db="EMBL/GenBank/DDBJ databases">
        <title>Adhaeribacter sp. HMF7605 Genome sequencing and assembly.</title>
        <authorList>
            <person name="Kang H."/>
            <person name="Kang J."/>
            <person name="Cha I."/>
            <person name="Kim H."/>
            <person name="Joh K."/>
        </authorList>
    </citation>
    <scope>NUCLEOTIDE SEQUENCE [LARGE SCALE GENOMIC DNA]</scope>
    <source>
        <strain evidence="1 2">HMF7605</strain>
    </source>
</reference>
<name>A0A2T2YIX1_9BACT</name>
<protein>
    <submittedName>
        <fullName evidence="1">Uncharacterized protein</fullName>
    </submittedName>
</protein>
<evidence type="ECO:0000313" key="2">
    <source>
        <dbReference type="Proteomes" id="UP000240357"/>
    </source>
</evidence>
<proteinExistence type="predicted"/>
<organism evidence="1 2">
    <name type="scientific">Adhaeribacter arboris</name>
    <dbReference type="NCBI Taxonomy" id="2072846"/>
    <lineage>
        <taxon>Bacteria</taxon>
        <taxon>Pseudomonadati</taxon>
        <taxon>Bacteroidota</taxon>
        <taxon>Cytophagia</taxon>
        <taxon>Cytophagales</taxon>
        <taxon>Hymenobacteraceae</taxon>
        <taxon>Adhaeribacter</taxon>
    </lineage>
</organism>
<dbReference type="Proteomes" id="UP000240357">
    <property type="component" value="Unassembled WGS sequence"/>
</dbReference>
<gene>
    <name evidence="1" type="ORF">AHMF7605_19040</name>
</gene>
<keyword evidence="2" id="KW-1185">Reference proteome</keyword>
<dbReference type="RefSeq" id="WP_106931630.1">
    <property type="nucleotide sequence ID" value="NZ_PYFT01000001.1"/>
</dbReference>
<dbReference type="EMBL" id="PYFT01000001">
    <property type="protein sequence ID" value="PSR55451.1"/>
    <property type="molecule type" value="Genomic_DNA"/>
</dbReference>
<evidence type="ECO:0000313" key="1">
    <source>
        <dbReference type="EMBL" id="PSR55451.1"/>
    </source>
</evidence>
<dbReference type="OrthoDB" id="982481at2"/>
<dbReference type="AlphaFoldDB" id="A0A2T2YIX1"/>